<evidence type="ECO:0000256" key="1">
    <source>
        <dbReference type="SAM" id="MobiDB-lite"/>
    </source>
</evidence>
<evidence type="ECO:0000313" key="2">
    <source>
        <dbReference type="EMBL" id="UQT60669.1"/>
    </source>
</evidence>
<dbReference type="InterPro" id="IPR011990">
    <property type="entry name" value="TPR-like_helical_dom_sf"/>
</dbReference>
<feature type="compositionally biased region" description="Basic and acidic residues" evidence="1">
    <location>
        <begin position="119"/>
        <end position="133"/>
    </location>
</feature>
<reference evidence="2 3" key="1">
    <citation type="submission" date="2022-05" db="EMBL/GenBank/DDBJ databases">
        <authorList>
            <person name="Zhou X."/>
            <person name="Li K."/>
            <person name="Man Y."/>
        </authorList>
    </citation>
    <scope>NUCLEOTIDE SEQUENCE [LARGE SCALE GENOMIC DNA]</scope>
    <source>
        <strain evidence="2 3">MS405</strain>
    </source>
</reference>
<dbReference type="Gene3D" id="1.25.40.10">
    <property type="entry name" value="Tetratricopeptide repeat domain"/>
    <property type="match status" value="1"/>
</dbReference>
<accession>A0ABY4Q6A7</accession>
<organism evidence="2 3">
    <name type="scientific">Streptomyces durmitorensis</name>
    <dbReference type="NCBI Taxonomy" id="319947"/>
    <lineage>
        <taxon>Bacteria</taxon>
        <taxon>Bacillati</taxon>
        <taxon>Actinomycetota</taxon>
        <taxon>Actinomycetes</taxon>
        <taxon>Kitasatosporales</taxon>
        <taxon>Streptomycetaceae</taxon>
        <taxon>Streptomyces</taxon>
    </lineage>
</organism>
<dbReference type="RefSeq" id="WP_249592002.1">
    <property type="nucleotide sequence ID" value="NZ_BAAAQL010000018.1"/>
</dbReference>
<protein>
    <recommendedName>
        <fullName evidence="4">Transcriptional regulator</fullName>
    </recommendedName>
</protein>
<name>A0ABY4Q6A7_9ACTN</name>
<sequence length="409" mass="43380">MTTPNDSLLRLIREAGWTYEALARRVNTDACRRNLGTTYDRTTVAHWVRGSRPRSPVPELLCGLFTQRLGRLITPVELGLADSRPPALKGAAALIAAIPGLDANSGQEPDSGDGAPRTRVPEQRPRPDSEERTVPAWHEQVWRGAERFFVGQTAALGGRHTGPVLLAYLQSAFGPGGGAPFLGAESRAGLVHVARTAVLLAGSYTDACRTQEAQGALTAAEALADHAQDRAVQAIALRQLSENALLQGGTALATGYLNRALEVSRHTSSPVRAYVAAQAARVSAATGERPTALNWLETASRLLPHHADDGDPFAVYSAAALHYQQAAVLHRLGEPREAHAALTASLEARPVQEARAVLLTLLARGWLHHAEGNSEAMSAAADAAAEMNATIASVRAAREIARIRSAQPA</sequence>
<dbReference type="Proteomes" id="UP000829992">
    <property type="component" value="Chromosome"/>
</dbReference>
<proteinExistence type="predicted"/>
<evidence type="ECO:0000313" key="3">
    <source>
        <dbReference type="Proteomes" id="UP000829992"/>
    </source>
</evidence>
<evidence type="ECO:0008006" key="4">
    <source>
        <dbReference type="Google" id="ProtNLM"/>
    </source>
</evidence>
<keyword evidence="3" id="KW-1185">Reference proteome</keyword>
<dbReference type="EMBL" id="CP097289">
    <property type="protein sequence ID" value="UQT60669.1"/>
    <property type="molecule type" value="Genomic_DNA"/>
</dbReference>
<dbReference type="SUPFAM" id="SSF48452">
    <property type="entry name" value="TPR-like"/>
    <property type="match status" value="1"/>
</dbReference>
<gene>
    <name evidence="2" type="ORF">M4V62_39470</name>
</gene>
<feature type="region of interest" description="Disordered" evidence="1">
    <location>
        <begin position="102"/>
        <end position="134"/>
    </location>
</feature>